<dbReference type="Proteomes" id="UP000632659">
    <property type="component" value="Unassembled WGS sequence"/>
</dbReference>
<dbReference type="OrthoDB" id="1820404at2"/>
<dbReference type="PANTHER" id="PTHR30335">
    <property type="entry name" value="INTEGRAL MEMBRANE PROTEIN OF SOXR-REDUCING COMPLEX"/>
    <property type="match status" value="1"/>
</dbReference>
<dbReference type="Pfam" id="PF02508">
    <property type="entry name" value="Rnf-Nqr"/>
    <property type="match status" value="1"/>
</dbReference>
<gene>
    <name evidence="8" type="ORF">H8702_01365</name>
</gene>
<evidence type="ECO:0000256" key="1">
    <source>
        <dbReference type="ARBA" id="ARBA00004127"/>
    </source>
</evidence>
<evidence type="ECO:0008006" key="10">
    <source>
        <dbReference type="Google" id="ProtNLM"/>
    </source>
</evidence>
<keyword evidence="4" id="KW-1278">Translocase</keyword>
<proteinExistence type="predicted"/>
<comment type="caution">
    <text evidence="8">The sequence shown here is derived from an EMBL/GenBank/DDBJ whole genome shotgun (WGS) entry which is preliminary data.</text>
</comment>
<evidence type="ECO:0000256" key="7">
    <source>
        <dbReference type="SAM" id="Phobius"/>
    </source>
</evidence>
<comment type="subcellular location">
    <subcellularLocation>
        <location evidence="1">Endomembrane system</location>
        <topology evidence="1">Multi-pass membrane protein</topology>
    </subcellularLocation>
</comment>
<evidence type="ECO:0000256" key="3">
    <source>
        <dbReference type="ARBA" id="ARBA00022692"/>
    </source>
</evidence>
<feature type="transmembrane region" description="Helical" evidence="7">
    <location>
        <begin position="140"/>
        <end position="165"/>
    </location>
</feature>
<keyword evidence="9" id="KW-1185">Reference proteome</keyword>
<accession>A0A8J6NZE5</accession>
<keyword evidence="6 7" id="KW-0472">Membrane</keyword>
<evidence type="ECO:0000313" key="8">
    <source>
        <dbReference type="EMBL" id="MBC8609769.1"/>
    </source>
</evidence>
<evidence type="ECO:0000256" key="6">
    <source>
        <dbReference type="ARBA" id="ARBA00023136"/>
    </source>
</evidence>
<feature type="transmembrane region" description="Helical" evidence="7">
    <location>
        <begin position="177"/>
        <end position="198"/>
    </location>
</feature>
<protein>
    <recommendedName>
        <fullName evidence="10">Electron transport complex protein RnfA</fullName>
    </recommendedName>
</protein>
<dbReference type="GO" id="GO:0005886">
    <property type="term" value="C:plasma membrane"/>
    <property type="evidence" value="ECO:0007669"/>
    <property type="project" value="TreeGrafter"/>
</dbReference>
<dbReference type="AlphaFoldDB" id="A0A8J6NZE5"/>
<organism evidence="8 9">
    <name type="scientific">Massiliimalia timonensis</name>
    <dbReference type="NCBI Taxonomy" id="1987501"/>
    <lineage>
        <taxon>Bacteria</taxon>
        <taxon>Bacillati</taxon>
        <taxon>Bacillota</taxon>
        <taxon>Clostridia</taxon>
        <taxon>Eubacteriales</taxon>
        <taxon>Oscillospiraceae</taxon>
        <taxon>Massiliimalia</taxon>
    </lineage>
</organism>
<dbReference type="EMBL" id="JACRTL010000001">
    <property type="protein sequence ID" value="MBC8609769.1"/>
    <property type="molecule type" value="Genomic_DNA"/>
</dbReference>
<dbReference type="PANTHER" id="PTHR30335:SF0">
    <property type="entry name" value="ION-TRANSLOCATING OXIDOREDUCTASE COMPLEX SUBUNIT A"/>
    <property type="match status" value="1"/>
</dbReference>
<dbReference type="GO" id="GO:0012505">
    <property type="term" value="C:endomembrane system"/>
    <property type="evidence" value="ECO:0007669"/>
    <property type="project" value="UniProtKB-SubCell"/>
</dbReference>
<dbReference type="InterPro" id="IPR050133">
    <property type="entry name" value="NqrDE/RnfAE_oxidrdctase"/>
</dbReference>
<keyword evidence="5 7" id="KW-1133">Transmembrane helix</keyword>
<feature type="transmembrane region" description="Helical" evidence="7">
    <location>
        <begin position="113"/>
        <end position="134"/>
    </location>
</feature>
<dbReference type="RefSeq" id="WP_093988202.1">
    <property type="nucleotide sequence ID" value="NZ_FYDD01000003.1"/>
</dbReference>
<evidence type="ECO:0000256" key="5">
    <source>
        <dbReference type="ARBA" id="ARBA00022989"/>
    </source>
</evidence>
<keyword evidence="2" id="KW-0813">Transport</keyword>
<feature type="transmembrane region" description="Helical" evidence="7">
    <location>
        <begin position="46"/>
        <end position="69"/>
    </location>
</feature>
<name>A0A8J6NZE5_9FIRM</name>
<evidence type="ECO:0000256" key="4">
    <source>
        <dbReference type="ARBA" id="ARBA00022967"/>
    </source>
</evidence>
<sequence length="204" mass="22962">MTFAEFTMTFFGKMLVYTLLATFTENTIFSRALGSSTSLWIIRKRYQILSFGIIMTVITTVSSVGAYLVLPFVRETQYYSYILPLVYVGIIAVVYIVMLFITHRLPLKNRDIMLMFIHRCAFNCAVLGALLLATEYELDLPGFIGFGIGTGLGFTLATYLTYIAYDRLNSKAVPKAFRGFPITLFYIGILSLAIYGMIGHELPV</sequence>
<dbReference type="InterPro" id="IPR003667">
    <property type="entry name" value="NqrDE/RnfAE"/>
</dbReference>
<keyword evidence="3 7" id="KW-0812">Transmembrane</keyword>
<evidence type="ECO:0000256" key="2">
    <source>
        <dbReference type="ARBA" id="ARBA00022448"/>
    </source>
</evidence>
<evidence type="ECO:0000313" key="9">
    <source>
        <dbReference type="Proteomes" id="UP000632659"/>
    </source>
</evidence>
<feature type="transmembrane region" description="Helical" evidence="7">
    <location>
        <begin position="81"/>
        <end position="101"/>
    </location>
</feature>
<reference evidence="8" key="1">
    <citation type="submission" date="2020-08" db="EMBL/GenBank/DDBJ databases">
        <title>Genome public.</title>
        <authorList>
            <person name="Liu C."/>
            <person name="Sun Q."/>
        </authorList>
    </citation>
    <scope>NUCLEOTIDE SEQUENCE</scope>
    <source>
        <strain evidence="8">NSJ-15</strain>
    </source>
</reference>